<keyword evidence="4" id="KW-0808">Transferase</keyword>
<dbReference type="PANTHER" id="PTHR30244:SF34">
    <property type="entry name" value="DTDP-4-AMINO-4,6-DIDEOXYGALACTOSE TRANSAMINASE"/>
    <property type="match status" value="1"/>
</dbReference>
<dbReference type="Gene3D" id="3.40.640.10">
    <property type="entry name" value="Type I PLP-dependent aspartate aminotransferase-like (Major domain)"/>
    <property type="match status" value="1"/>
</dbReference>
<dbReference type="InterPro" id="IPR015424">
    <property type="entry name" value="PyrdxlP-dep_Trfase"/>
</dbReference>
<dbReference type="PANTHER" id="PTHR30244">
    <property type="entry name" value="TRANSAMINASE"/>
    <property type="match status" value="1"/>
</dbReference>
<organism evidence="4">
    <name type="scientific">Caldilineaceae bacterium SB0661_bin_32</name>
    <dbReference type="NCBI Taxonomy" id="2605255"/>
    <lineage>
        <taxon>Bacteria</taxon>
        <taxon>Bacillati</taxon>
        <taxon>Chloroflexota</taxon>
        <taxon>Caldilineae</taxon>
        <taxon>Caldilineales</taxon>
        <taxon>Caldilineaceae</taxon>
    </lineage>
</organism>
<dbReference type="SUPFAM" id="SSF53383">
    <property type="entry name" value="PLP-dependent transferases"/>
    <property type="match status" value="1"/>
</dbReference>
<evidence type="ECO:0000256" key="3">
    <source>
        <dbReference type="RuleBase" id="RU004508"/>
    </source>
</evidence>
<dbReference type="GO" id="GO:0030170">
    <property type="term" value="F:pyridoxal phosphate binding"/>
    <property type="evidence" value="ECO:0007669"/>
    <property type="project" value="TreeGrafter"/>
</dbReference>
<gene>
    <name evidence="4" type="ORF">F4X14_14870</name>
</gene>
<protein>
    <submittedName>
        <fullName evidence="4">DegT/DnrJ/EryC1/StrS family aminotransferase</fullName>
    </submittedName>
</protein>
<reference evidence="4" key="1">
    <citation type="submission" date="2019-09" db="EMBL/GenBank/DDBJ databases">
        <title>Characterisation of the sponge microbiome using genome-centric metagenomics.</title>
        <authorList>
            <person name="Engelberts J.P."/>
            <person name="Robbins S.J."/>
            <person name="De Goeij J.M."/>
            <person name="Aranda M."/>
            <person name="Bell S.C."/>
            <person name="Webster N.S."/>
        </authorList>
    </citation>
    <scope>NUCLEOTIDE SEQUENCE</scope>
    <source>
        <strain evidence="4">SB0661_bin_32</strain>
    </source>
</reference>
<evidence type="ECO:0000256" key="2">
    <source>
        <dbReference type="PIRSR" id="PIRSR000390-2"/>
    </source>
</evidence>
<keyword evidence="4" id="KW-0032">Aminotransferase</keyword>
<dbReference type="AlphaFoldDB" id="A0A6B1D9H8"/>
<dbReference type="InterPro" id="IPR000653">
    <property type="entry name" value="DegT/StrS_aminotransferase"/>
</dbReference>
<dbReference type="GO" id="GO:0000271">
    <property type="term" value="P:polysaccharide biosynthetic process"/>
    <property type="evidence" value="ECO:0007669"/>
    <property type="project" value="TreeGrafter"/>
</dbReference>
<dbReference type="PIRSF" id="PIRSF000390">
    <property type="entry name" value="PLP_StrS"/>
    <property type="match status" value="1"/>
</dbReference>
<comment type="similarity">
    <text evidence="3">Belongs to the DegT/DnrJ/EryC1 family.</text>
</comment>
<keyword evidence="2 3" id="KW-0663">Pyridoxal phosphate</keyword>
<dbReference type="Gene3D" id="3.90.1150.10">
    <property type="entry name" value="Aspartate Aminotransferase, domain 1"/>
    <property type="match status" value="1"/>
</dbReference>
<dbReference type="InterPro" id="IPR015422">
    <property type="entry name" value="PyrdxlP-dep_Trfase_small"/>
</dbReference>
<feature type="active site" description="Proton acceptor" evidence="1">
    <location>
        <position position="196"/>
    </location>
</feature>
<name>A0A6B1D9H8_9CHLR</name>
<feature type="modified residue" description="N6-(pyridoxal phosphate)lysine" evidence="2">
    <location>
        <position position="196"/>
    </location>
</feature>
<dbReference type="CDD" id="cd00616">
    <property type="entry name" value="AHBA_syn"/>
    <property type="match status" value="1"/>
</dbReference>
<dbReference type="InterPro" id="IPR015421">
    <property type="entry name" value="PyrdxlP-dep_Trfase_major"/>
</dbReference>
<evidence type="ECO:0000313" key="4">
    <source>
        <dbReference type="EMBL" id="MYC96244.1"/>
    </source>
</evidence>
<accession>A0A6B1D9H8</accession>
<dbReference type="GO" id="GO:0008483">
    <property type="term" value="F:transaminase activity"/>
    <property type="evidence" value="ECO:0007669"/>
    <property type="project" value="UniProtKB-KW"/>
</dbReference>
<proteinExistence type="inferred from homology"/>
<dbReference type="EMBL" id="VXMH01000076">
    <property type="protein sequence ID" value="MYC96244.1"/>
    <property type="molecule type" value="Genomic_DNA"/>
</dbReference>
<dbReference type="Pfam" id="PF01041">
    <property type="entry name" value="DegT_DnrJ_EryC1"/>
    <property type="match status" value="1"/>
</dbReference>
<comment type="caution">
    <text evidence="4">The sequence shown here is derived from an EMBL/GenBank/DDBJ whole genome shotgun (WGS) entry which is preliminary data.</text>
</comment>
<sequence length="418" mass="45842">MTQLAIAGGNPVRDKPFPAWPVWDDTELEALTDVVRSGGWSIFRGTKVRALETQFAAYQGAKYGEACMSGTAALEVALRVAGVGAGDEVIVPALTWLTTASSAIFVNATPVFVDIEPDTYCIAPEQIEAAISERTKAVIPVHLYGCLADMDRILDIAQKHDLVVIEDCAHTHGSRWRGQGVGSLGDLGCFSFEASKTMTSGEGGMILTNNREMSELCHAYINSGRLRKGDRSSQQVLGRNYRLTEFQAAILLAQLNRLDEQTEQRQKNALYLDKELGKIPGISPLRQDPRVTRQGFYAYVFKYNGEGFQGASRGQFIAALCEEGIPISPVYEPVPLSVLFSGAAYRQLSLPVTEEASYSEAVVLPQAVLLGTQADIDDIIEAIRKIWQHADELEDLELEKYRNVVARGPDFYTMPAKS</sequence>
<evidence type="ECO:0000256" key="1">
    <source>
        <dbReference type="PIRSR" id="PIRSR000390-1"/>
    </source>
</evidence>